<dbReference type="GO" id="GO:0005524">
    <property type="term" value="F:ATP binding"/>
    <property type="evidence" value="ECO:0007669"/>
    <property type="project" value="InterPro"/>
</dbReference>
<organism evidence="2 3">
    <name type="scientific">Antrodiella citrinella</name>
    <dbReference type="NCBI Taxonomy" id="2447956"/>
    <lineage>
        <taxon>Eukaryota</taxon>
        <taxon>Fungi</taxon>
        <taxon>Dikarya</taxon>
        <taxon>Basidiomycota</taxon>
        <taxon>Agaricomycotina</taxon>
        <taxon>Agaricomycetes</taxon>
        <taxon>Polyporales</taxon>
        <taxon>Steccherinaceae</taxon>
        <taxon>Antrodiella</taxon>
    </lineage>
</organism>
<dbReference type="AlphaFoldDB" id="A0A4S4MQT6"/>
<dbReference type="Gene3D" id="1.10.510.10">
    <property type="entry name" value="Transferase(Phosphotransferase) domain 1"/>
    <property type="match status" value="1"/>
</dbReference>
<dbReference type="InterPro" id="IPR001245">
    <property type="entry name" value="Ser-Thr/Tyr_kinase_cat_dom"/>
</dbReference>
<keyword evidence="3" id="KW-1185">Reference proteome</keyword>
<dbReference type="InterPro" id="IPR011009">
    <property type="entry name" value="Kinase-like_dom_sf"/>
</dbReference>
<dbReference type="GO" id="GO:0004674">
    <property type="term" value="F:protein serine/threonine kinase activity"/>
    <property type="evidence" value="ECO:0007669"/>
    <property type="project" value="TreeGrafter"/>
</dbReference>
<reference evidence="2 3" key="1">
    <citation type="submission" date="2019-02" db="EMBL/GenBank/DDBJ databases">
        <title>Genome sequencing of the rare red list fungi Antrodiella citrinella (Flaviporus citrinellus).</title>
        <authorList>
            <person name="Buettner E."/>
            <person name="Kellner H."/>
        </authorList>
    </citation>
    <scope>NUCLEOTIDE SEQUENCE [LARGE SCALE GENOMIC DNA]</scope>
    <source>
        <strain evidence="2 3">DSM 108506</strain>
    </source>
</reference>
<name>A0A4S4MQT6_9APHY</name>
<dbReference type="PROSITE" id="PS50011">
    <property type="entry name" value="PROTEIN_KINASE_DOM"/>
    <property type="match status" value="1"/>
</dbReference>
<dbReference type="OrthoDB" id="4062651at2759"/>
<dbReference type="Pfam" id="PF07714">
    <property type="entry name" value="PK_Tyr_Ser-Thr"/>
    <property type="match status" value="1"/>
</dbReference>
<evidence type="ECO:0000313" key="3">
    <source>
        <dbReference type="Proteomes" id="UP000308730"/>
    </source>
</evidence>
<dbReference type="PANTHER" id="PTHR44329">
    <property type="entry name" value="SERINE/THREONINE-PROTEIN KINASE TNNI3K-RELATED"/>
    <property type="match status" value="1"/>
</dbReference>
<evidence type="ECO:0000259" key="1">
    <source>
        <dbReference type="PROSITE" id="PS50011"/>
    </source>
</evidence>
<dbReference type="SUPFAM" id="SSF56112">
    <property type="entry name" value="Protein kinase-like (PK-like)"/>
    <property type="match status" value="1"/>
</dbReference>
<dbReference type="PIRSF" id="PIRSF000654">
    <property type="entry name" value="Integrin-linked_kinase"/>
    <property type="match status" value="1"/>
</dbReference>
<dbReference type="PANTHER" id="PTHR44329:SF214">
    <property type="entry name" value="PROTEIN KINASE DOMAIN-CONTAINING PROTEIN"/>
    <property type="match status" value="1"/>
</dbReference>
<dbReference type="InterPro" id="IPR000719">
    <property type="entry name" value="Prot_kinase_dom"/>
</dbReference>
<comment type="caution">
    <text evidence="2">The sequence shown here is derived from an EMBL/GenBank/DDBJ whole genome shotgun (WGS) entry which is preliminary data.</text>
</comment>
<protein>
    <recommendedName>
        <fullName evidence="1">Protein kinase domain-containing protein</fullName>
    </recommendedName>
</protein>
<dbReference type="EMBL" id="SGPM01000229">
    <property type="protein sequence ID" value="THH27737.1"/>
    <property type="molecule type" value="Genomic_DNA"/>
</dbReference>
<feature type="domain" description="Protein kinase" evidence="1">
    <location>
        <begin position="42"/>
        <end position="326"/>
    </location>
</feature>
<evidence type="ECO:0000313" key="2">
    <source>
        <dbReference type="EMBL" id="THH27737.1"/>
    </source>
</evidence>
<proteinExistence type="predicted"/>
<accession>A0A4S4MQT6</accession>
<sequence length="331" mass="37189">MIATATVSPRTHTQILRMLCLKLSTTYDPLPTSFYLQRVKRIDAEPFDQSGSYADIYLGRYNDTQVVLKRPRASQQYSGMKSQSIKHFCRESLLWKKLDHLYVLPFLGISRDVWDPMCIVLPYMRNGAIRRRLRAQETHLRLTIENFEEHVNRWLYEAALGVEYLYGQGVVHGDLHCGNILMDAEDHVRITTFGFALIAAATPGQYGSVHGGAAPQCNAPELLGIDEADEADESNDLSDRRPTVASDVYAFACTSVELYGDEHPWGNATPARIVMALARGRRPERPVTPHGGLMPQPMWDLVQACWKEQPSERLGISALVQKLDAIASSKC</sequence>
<gene>
    <name evidence="2" type="ORF">EUX98_g6456</name>
</gene>
<dbReference type="InterPro" id="IPR051681">
    <property type="entry name" value="Ser/Thr_Kinases-Pseudokinases"/>
</dbReference>
<dbReference type="Proteomes" id="UP000308730">
    <property type="component" value="Unassembled WGS sequence"/>
</dbReference>